<sequence length="257" mass="26824">MTSVPAPEPEASGADASALPPPEEVQVSAARPRLYALVDSARDGTVTVLVKRARGRVFRAALISLELLDPSARARLPTWPSWVRTEARGKLGDLISAAAGDGHSPGVPQVLLDRADTAPLAVLVDAALVSPGNAPVVVPAGADNGDAPSVQLGDTARDGGQLPEPVGAPDARPSGNPTHSVASVADAESTPNERPSDHTQQNLLLPPQPAQALGRSRRSEGCWSRLWHQAGTKPRRRHSSSGSQRWTLLSVGYCRAS</sequence>
<organism evidence="2 3">
    <name type="scientific">Streptomyces alboflavus</name>
    <dbReference type="NCBI Taxonomy" id="67267"/>
    <lineage>
        <taxon>Bacteria</taxon>
        <taxon>Bacillati</taxon>
        <taxon>Actinomycetota</taxon>
        <taxon>Actinomycetes</taxon>
        <taxon>Kitasatosporales</taxon>
        <taxon>Streptomycetaceae</taxon>
        <taxon>Streptomyces</taxon>
    </lineage>
</organism>
<keyword evidence="2" id="KW-0067">ATP-binding</keyword>
<proteinExistence type="predicted"/>
<dbReference type="EMBL" id="CP023976">
    <property type="protein sequence ID" value="ATM24782.1"/>
    <property type="molecule type" value="Genomic_DNA"/>
</dbReference>
<dbReference type="AlphaFoldDB" id="A0A291W5G3"/>
<feature type="region of interest" description="Disordered" evidence="1">
    <location>
        <begin position="139"/>
        <end position="222"/>
    </location>
</feature>
<dbReference type="KEGG" id="salf:SMD44_p10283"/>
<protein>
    <submittedName>
        <fullName evidence="2">DnaB-like helicase C-terminal domain protein</fullName>
    </submittedName>
</protein>
<evidence type="ECO:0000256" key="1">
    <source>
        <dbReference type="SAM" id="MobiDB-lite"/>
    </source>
</evidence>
<evidence type="ECO:0000313" key="2">
    <source>
        <dbReference type="EMBL" id="ATM24782.1"/>
    </source>
</evidence>
<reference evidence="2 3" key="1">
    <citation type="submission" date="2017-10" db="EMBL/GenBank/DDBJ databases">
        <title>Streptomyces alboflavus Genome sequencing and assembly.</title>
        <authorList>
            <person name="Wang Y."/>
            <person name="Du B."/>
            <person name="Ding Y."/>
            <person name="Liu H."/>
            <person name="Hou Q."/>
            <person name="Liu K."/>
            <person name="Wang C."/>
            <person name="Yao L."/>
        </authorList>
    </citation>
    <scope>NUCLEOTIDE SEQUENCE [LARGE SCALE GENOMIC DNA]</scope>
    <source>
        <strain evidence="2 3">MDJK44</strain>
        <plasmid evidence="3">Plasmid pmdjk44.1</plasmid>
    </source>
</reference>
<keyword evidence="2" id="KW-0378">Hydrolase</keyword>
<dbReference type="Proteomes" id="UP000195880">
    <property type="component" value="Plasmid pMDJK44.1"/>
</dbReference>
<keyword evidence="2" id="KW-0547">Nucleotide-binding</keyword>
<keyword evidence="2" id="KW-0347">Helicase</keyword>
<evidence type="ECO:0000313" key="3">
    <source>
        <dbReference type="Proteomes" id="UP000195880"/>
    </source>
</evidence>
<accession>A0A291W5G3</accession>
<gene>
    <name evidence="2" type="ORF">SMD44_p10283</name>
</gene>
<geneLocation type="plasmid" evidence="3">
    <name>pmdjk44.1</name>
</geneLocation>
<keyword evidence="2" id="KW-0614">Plasmid</keyword>
<dbReference type="RefSeq" id="WP_162501274.1">
    <property type="nucleotide sequence ID" value="NZ_CP023976.1"/>
</dbReference>
<feature type="region of interest" description="Disordered" evidence="1">
    <location>
        <begin position="1"/>
        <end position="25"/>
    </location>
</feature>
<feature type="compositionally biased region" description="Low complexity" evidence="1">
    <location>
        <begin position="200"/>
        <end position="213"/>
    </location>
</feature>
<name>A0A291W5G3_9ACTN</name>
<keyword evidence="3" id="KW-1185">Reference proteome</keyword>
<dbReference type="GO" id="GO:0004386">
    <property type="term" value="F:helicase activity"/>
    <property type="evidence" value="ECO:0007669"/>
    <property type="project" value="UniProtKB-KW"/>
</dbReference>